<evidence type="ECO:0000313" key="8">
    <source>
        <dbReference type="Proteomes" id="UP000316208"/>
    </source>
</evidence>
<dbReference type="InterPro" id="IPR058245">
    <property type="entry name" value="NreC/VraR/RcsB-like_REC"/>
</dbReference>
<evidence type="ECO:0000259" key="5">
    <source>
        <dbReference type="PROSITE" id="PS01124"/>
    </source>
</evidence>
<evidence type="ECO:0000256" key="1">
    <source>
        <dbReference type="ARBA" id="ARBA00023015"/>
    </source>
</evidence>
<dbReference type="SUPFAM" id="SSF52172">
    <property type="entry name" value="CheY-like"/>
    <property type="match status" value="1"/>
</dbReference>
<dbReference type="CDD" id="cd17535">
    <property type="entry name" value="REC_NarL-like"/>
    <property type="match status" value="1"/>
</dbReference>
<evidence type="ECO:0000259" key="6">
    <source>
        <dbReference type="PROSITE" id="PS50110"/>
    </source>
</evidence>
<proteinExistence type="predicted"/>
<dbReference type="PANTHER" id="PTHR43280">
    <property type="entry name" value="ARAC-FAMILY TRANSCRIPTIONAL REGULATOR"/>
    <property type="match status" value="1"/>
</dbReference>
<keyword evidence="8" id="KW-1185">Reference proteome</keyword>
<dbReference type="SMART" id="SM00448">
    <property type="entry name" value="REC"/>
    <property type="match status" value="1"/>
</dbReference>
<dbReference type="Pfam" id="PF00072">
    <property type="entry name" value="Response_reg"/>
    <property type="match status" value="1"/>
</dbReference>
<organism evidence="7 8">
    <name type="scientific">Paenibacillus popilliae</name>
    <name type="common">Bacillus popilliae</name>
    <dbReference type="NCBI Taxonomy" id="78057"/>
    <lineage>
        <taxon>Bacteria</taxon>
        <taxon>Bacillati</taxon>
        <taxon>Bacillota</taxon>
        <taxon>Bacilli</taxon>
        <taxon>Bacillales</taxon>
        <taxon>Paenibacillaceae</taxon>
        <taxon>Paenibacillus</taxon>
    </lineage>
</organism>
<dbReference type="PROSITE" id="PS01124">
    <property type="entry name" value="HTH_ARAC_FAMILY_2"/>
    <property type="match status" value="1"/>
</dbReference>
<keyword evidence="1" id="KW-0805">Transcription regulation</keyword>
<keyword evidence="2" id="KW-0238">DNA-binding</keyword>
<dbReference type="SUPFAM" id="SSF46689">
    <property type="entry name" value="Homeodomain-like"/>
    <property type="match status" value="2"/>
</dbReference>
<dbReference type="PANTHER" id="PTHR43280:SF2">
    <property type="entry name" value="HTH-TYPE TRANSCRIPTIONAL REGULATOR EXSA"/>
    <property type="match status" value="1"/>
</dbReference>
<sequence>MMLRVMLADQDVIERRQAVQMVEEGGYTVVGQAGSQPEAWEQVEKLWPEVVIADTSGNGIDGLTLARGLSEREHPIVVVLTGRSSDHQLLLQAMRYGAIAFLPKPWKRDEVSDALRRASKLAGYYRVYHTQYGHIYRFFHRLGSLTAVDMLQEQQQLVQGLMRYARTADEAGFQCLRELDAQWRCLFRKHEITYSDLLPEREADIVPHFQRMAEHWAARSNMLRRNNAGLLIQRAGEYIQSHYYKELTLSELSERYGMSISYFSAQFKRGYGYSFVDYVNRVRIQKSKELLLNPHLKVYEVAHAAGYTTLQYFNRVFKQIVNMTPLEYRKQFGI</sequence>
<dbReference type="EMBL" id="SADY01000005">
    <property type="protein sequence ID" value="TQR44073.1"/>
    <property type="molecule type" value="Genomic_DNA"/>
</dbReference>
<dbReference type="InterPro" id="IPR001789">
    <property type="entry name" value="Sig_transdc_resp-reg_receiver"/>
</dbReference>
<dbReference type="Pfam" id="PF12833">
    <property type="entry name" value="HTH_18"/>
    <property type="match status" value="1"/>
</dbReference>
<evidence type="ECO:0000256" key="2">
    <source>
        <dbReference type="ARBA" id="ARBA00023125"/>
    </source>
</evidence>
<evidence type="ECO:0000313" key="7">
    <source>
        <dbReference type="EMBL" id="TQR44073.1"/>
    </source>
</evidence>
<feature type="domain" description="Response regulatory" evidence="6">
    <location>
        <begin position="4"/>
        <end position="119"/>
    </location>
</feature>
<dbReference type="Proteomes" id="UP000316208">
    <property type="component" value="Unassembled WGS sequence"/>
</dbReference>
<evidence type="ECO:0000256" key="3">
    <source>
        <dbReference type="ARBA" id="ARBA00023163"/>
    </source>
</evidence>
<dbReference type="PROSITE" id="PS00041">
    <property type="entry name" value="HTH_ARAC_FAMILY_1"/>
    <property type="match status" value="1"/>
</dbReference>
<gene>
    <name evidence="7" type="ORF">C7Y44_18390</name>
</gene>
<dbReference type="InterPro" id="IPR009057">
    <property type="entry name" value="Homeodomain-like_sf"/>
</dbReference>
<dbReference type="InterPro" id="IPR011006">
    <property type="entry name" value="CheY-like_superfamily"/>
</dbReference>
<dbReference type="InterPro" id="IPR018060">
    <property type="entry name" value="HTH_AraC"/>
</dbReference>
<protein>
    <submittedName>
        <fullName evidence="7">Helix-turn-helix domain-containing protein</fullName>
    </submittedName>
</protein>
<dbReference type="PROSITE" id="PS50110">
    <property type="entry name" value="RESPONSE_REGULATORY"/>
    <property type="match status" value="1"/>
</dbReference>
<feature type="domain" description="HTH araC/xylS-type" evidence="5">
    <location>
        <begin position="233"/>
        <end position="331"/>
    </location>
</feature>
<dbReference type="PRINTS" id="PR00032">
    <property type="entry name" value="HTHARAC"/>
</dbReference>
<dbReference type="InterPro" id="IPR018062">
    <property type="entry name" value="HTH_AraC-typ_CS"/>
</dbReference>
<dbReference type="Gene3D" id="3.40.50.2300">
    <property type="match status" value="1"/>
</dbReference>
<accession>A0ABY3ANC6</accession>
<keyword evidence="3" id="KW-0804">Transcription</keyword>
<dbReference type="Gene3D" id="1.10.10.60">
    <property type="entry name" value="Homeodomain-like"/>
    <property type="match status" value="2"/>
</dbReference>
<dbReference type="InterPro" id="IPR020449">
    <property type="entry name" value="Tscrpt_reg_AraC-type_HTH"/>
</dbReference>
<evidence type="ECO:0000256" key="4">
    <source>
        <dbReference type="PROSITE-ProRule" id="PRU00169"/>
    </source>
</evidence>
<name>A0ABY3ANC6_PAEPP</name>
<dbReference type="SMART" id="SM00342">
    <property type="entry name" value="HTH_ARAC"/>
    <property type="match status" value="1"/>
</dbReference>
<comment type="caution">
    <text evidence="7">The sequence shown here is derived from an EMBL/GenBank/DDBJ whole genome shotgun (WGS) entry which is preliminary data.</text>
</comment>
<keyword evidence="4" id="KW-0597">Phosphoprotein</keyword>
<reference evidence="7 8" key="1">
    <citation type="submission" date="2018-03" db="EMBL/GenBank/DDBJ databases">
        <title>Aerobic endospore-forming bacteria genome sequencing and assembly.</title>
        <authorList>
            <person name="Cavalcante D.A."/>
            <person name="Driks A."/>
            <person name="Putonti C."/>
            <person name="De-Souza M.T."/>
        </authorList>
    </citation>
    <scope>NUCLEOTIDE SEQUENCE [LARGE SCALE GENOMIC DNA]</scope>
    <source>
        <strain evidence="7 8">SDF0028</strain>
    </source>
</reference>
<feature type="modified residue" description="4-aspartylphosphate" evidence="4">
    <location>
        <position position="54"/>
    </location>
</feature>